<dbReference type="SUPFAM" id="SSF52540">
    <property type="entry name" value="P-loop containing nucleoside triphosphate hydrolases"/>
    <property type="match status" value="1"/>
</dbReference>
<evidence type="ECO:0000256" key="5">
    <source>
        <dbReference type="ARBA" id="ARBA00023242"/>
    </source>
</evidence>
<comment type="similarity">
    <text evidence="2">Belongs to the ORC4 family.</text>
</comment>
<feature type="domain" description="Origin recognition complex subunit 4 C-terminal" evidence="8">
    <location>
        <begin position="583"/>
        <end position="800"/>
    </location>
</feature>
<gene>
    <name evidence="9" type="ORF">HETSPECPRED_009842</name>
</gene>
<dbReference type="InterPro" id="IPR041664">
    <property type="entry name" value="AAA_16"/>
</dbReference>
<feature type="compositionally biased region" description="Polar residues" evidence="6">
    <location>
        <begin position="40"/>
        <end position="51"/>
    </location>
</feature>
<dbReference type="PANTHER" id="PTHR12087">
    <property type="entry name" value="ORIGIN RECOGNITION COMPLEX SUBUNIT 4"/>
    <property type="match status" value="1"/>
</dbReference>
<dbReference type="Gene3D" id="3.40.50.300">
    <property type="entry name" value="P-loop containing nucleotide triphosphate hydrolases"/>
    <property type="match status" value="1"/>
</dbReference>
<keyword evidence="10" id="KW-1185">Reference proteome</keyword>
<evidence type="ECO:0000259" key="7">
    <source>
        <dbReference type="Pfam" id="PF13191"/>
    </source>
</evidence>
<reference evidence="9" key="1">
    <citation type="submission" date="2021-03" db="EMBL/GenBank/DDBJ databases">
        <authorList>
            <person name="Tagirdzhanova G."/>
        </authorList>
    </citation>
    <scope>NUCLEOTIDE SEQUENCE</scope>
</reference>
<keyword evidence="3" id="KW-0235">DNA replication</keyword>
<evidence type="ECO:0008006" key="11">
    <source>
        <dbReference type="Google" id="ProtNLM"/>
    </source>
</evidence>
<evidence type="ECO:0000256" key="2">
    <source>
        <dbReference type="ARBA" id="ARBA00005334"/>
    </source>
</evidence>
<comment type="caution">
    <text evidence="9">The sequence shown here is derived from an EMBL/GenBank/DDBJ whole genome shotgun (WGS) entry which is preliminary data.</text>
</comment>
<feature type="region of interest" description="Disordered" evidence="6">
    <location>
        <begin position="1"/>
        <end position="51"/>
    </location>
</feature>
<comment type="subcellular location">
    <subcellularLocation>
        <location evidence="1">Nucleus</location>
    </subcellularLocation>
</comment>
<dbReference type="InterPro" id="IPR032705">
    <property type="entry name" value="ORC4_C"/>
</dbReference>
<feature type="region of interest" description="Disordered" evidence="6">
    <location>
        <begin position="100"/>
        <end position="262"/>
    </location>
</feature>
<dbReference type="FunFam" id="3.40.50.300:FF:001597">
    <property type="entry name" value="Origin recognition complex subunit Orc4"/>
    <property type="match status" value="1"/>
</dbReference>
<dbReference type="InterPro" id="IPR016527">
    <property type="entry name" value="ORC4"/>
</dbReference>
<sequence length="814" mass="88065">MAPLTSTSHVRTPKRRKMASADPVESAPSPSKPTAPSEPLPTTQPSVPFTTRAFQAVKDAVLGANNSSNSAIGGGETIGGLRKSLSALELWKLARLQNGSTRGMGVSENAGKRKRGREDDTGKEGGWSKNEAVVREVGQTGEIGNEVLHKDQDSEKEVGGRTPSKKGAKVNGTRSTGKRRGYRSKVPESADGEENNSEERRHAATPQSSKKIARIKKGELPVAGESSPPRSASNRKPRKQRAEVSKGSVLSEKDKVEVPHSEEAELGFKAMGALKLLQDGMQEGESSNAESERNPSEAGMTNIDTPLKKSGRPSKVVAIGSISKAQPTLQVDDPLNDLESPIPMEEAVETLQKALEDAVPDDLVCFKSNILSGLTGKRRLPLVNLESEYQNVHQLVEQTVLAGEGNSMLLIGSRGCAKSTLVETVVSDLSVDNGESFHVVRLNGFIHTDDKVALREIWRQLGREMEVEDDATAGRSNYADTLSSLLALLSHSAEEEPNSENANVAKSVIFILDEFDLFASHPRQTLLYNLFDVAQSRNAPIAVLGLTTKIDVVESLEKRVKSRFGQRYVHLSLPRTFAAFTSVCKAALSPRPHFALHIHGRDINGHRGTAAVPKLDRAWSTYVDSLFNHPTFLTHLRSIYATTKSVPTFFSSCLYLISALSPSNVPSPQSFLSSSASLRPPDSKLHLLPSLSELGLSLLIAAARLDIILSTDLCNFEMVYEEYVSLASRVRMQTSASGQLAIGGGGGRIWDKAVGKREWERLVALELVLPVTGGTTAGKGRGEQGRMWRVDVGLEEIGGSVKMGAVLARWCREI</sequence>
<keyword evidence="5" id="KW-0539">Nucleus</keyword>
<dbReference type="AlphaFoldDB" id="A0A8H3IWI8"/>
<dbReference type="GO" id="GO:0003688">
    <property type="term" value="F:DNA replication origin binding"/>
    <property type="evidence" value="ECO:0007669"/>
    <property type="project" value="TreeGrafter"/>
</dbReference>
<keyword evidence="4" id="KW-0238">DNA-binding</keyword>
<evidence type="ECO:0000313" key="9">
    <source>
        <dbReference type="EMBL" id="CAF9935603.1"/>
    </source>
</evidence>
<evidence type="ECO:0000256" key="1">
    <source>
        <dbReference type="ARBA" id="ARBA00004123"/>
    </source>
</evidence>
<accession>A0A8H3IWI8</accession>
<protein>
    <recommendedName>
        <fullName evidence="11">Origin recognition complex subunit 4</fullName>
    </recommendedName>
</protein>
<dbReference type="InterPro" id="IPR027417">
    <property type="entry name" value="P-loop_NTPase"/>
</dbReference>
<dbReference type="Pfam" id="PF14629">
    <property type="entry name" value="ORC4_C"/>
    <property type="match status" value="1"/>
</dbReference>
<name>A0A8H3IWI8_9LECA</name>
<evidence type="ECO:0000256" key="4">
    <source>
        <dbReference type="ARBA" id="ARBA00023125"/>
    </source>
</evidence>
<feature type="region of interest" description="Disordered" evidence="6">
    <location>
        <begin position="281"/>
        <end position="315"/>
    </location>
</feature>
<evidence type="ECO:0000313" key="10">
    <source>
        <dbReference type="Proteomes" id="UP000664521"/>
    </source>
</evidence>
<dbReference type="GO" id="GO:0005664">
    <property type="term" value="C:nuclear origin of replication recognition complex"/>
    <property type="evidence" value="ECO:0007669"/>
    <property type="project" value="TreeGrafter"/>
</dbReference>
<feature type="compositionally biased region" description="Pro residues" evidence="6">
    <location>
        <begin position="30"/>
        <end position="39"/>
    </location>
</feature>
<dbReference type="PANTHER" id="PTHR12087:SF0">
    <property type="entry name" value="ORIGIN RECOGNITION COMPLEX SUBUNIT 4"/>
    <property type="match status" value="1"/>
</dbReference>
<dbReference type="GO" id="GO:0006270">
    <property type="term" value="P:DNA replication initiation"/>
    <property type="evidence" value="ECO:0007669"/>
    <property type="project" value="TreeGrafter"/>
</dbReference>
<proteinExistence type="inferred from homology"/>
<dbReference type="Pfam" id="PF13191">
    <property type="entry name" value="AAA_16"/>
    <property type="match status" value="1"/>
</dbReference>
<feature type="compositionally biased region" description="Basic and acidic residues" evidence="6">
    <location>
        <begin position="251"/>
        <end position="262"/>
    </location>
</feature>
<dbReference type="OrthoDB" id="343623at2759"/>
<evidence type="ECO:0000259" key="8">
    <source>
        <dbReference type="Pfam" id="PF14629"/>
    </source>
</evidence>
<organism evidence="9 10">
    <name type="scientific">Heterodermia speciosa</name>
    <dbReference type="NCBI Taxonomy" id="116794"/>
    <lineage>
        <taxon>Eukaryota</taxon>
        <taxon>Fungi</taxon>
        <taxon>Dikarya</taxon>
        <taxon>Ascomycota</taxon>
        <taxon>Pezizomycotina</taxon>
        <taxon>Lecanoromycetes</taxon>
        <taxon>OSLEUM clade</taxon>
        <taxon>Lecanoromycetidae</taxon>
        <taxon>Caliciales</taxon>
        <taxon>Physciaceae</taxon>
        <taxon>Heterodermia</taxon>
    </lineage>
</organism>
<evidence type="ECO:0000256" key="3">
    <source>
        <dbReference type="ARBA" id="ARBA00022705"/>
    </source>
</evidence>
<dbReference type="Proteomes" id="UP000664521">
    <property type="component" value="Unassembled WGS sequence"/>
</dbReference>
<feature type="compositionally biased region" description="Polar residues" evidence="6">
    <location>
        <begin position="1"/>
        <end position="10"/>
    </location>
</feature>
<feature type="domain" description="Orc1-like AAA ATPase" evidence="7">
    <location>
        <begin position="384"/>
        <end position="542"/>
    </location>
</feature>
<feature type="compositionally biased region" description="Basic and acidic residues" evidence="6">
    <location>
        <begin position="147"/>
        <end position="159"/>
    </location>
</feature>
<dbReference type="EMBL" id="CAJPDS010000084">
    <property type="protein sequence ID" value="CAF9935603.1"/>
    <property type="molecule type" value="Genomic_DNA"/>
</dbReference>
<evidence type="ECO:0000256" key="6">
    <source>
        <dbReference type="SAM" id="MobiDB-lite"/>
    </source>
</evidence>